<accession>A0A1I3VWQ4</accession>
<feature type="transmembrane region" description="Helical" evidence="6">
    <location>
        <begin position="31"/>
        <end position="54"/>
    </location>
</feature>
<sequence>MDEDNNGGAHGALESDDPVVKWSYLTIRHAVRVLAILMVLVIWWGVAEVVIILYNRVMSHPNFLLEIGDIFATFGAFMAVLIAIEIFMNIVSYLRSEVMQLEIVVVTAYMAILRKIIILDYKEVGADYVYATAAVTLAVGVGYWLCLWNRRVG</sequence>
<dbReference type="RefSeq" id="WP_210185872.1">
    <property type="nucleotide sequence ID" value="NZ_FOSN01000001.1"/>
</dbReference>
<comment type="subcellular location">
    <subcellularLocation>
        <location evidence="1">Cell membrane</location>
        <topology evidence="1">Multi-pass membrane protein</topology>
    </subcellularLocation>
</comment>
<gene>
    <name evidence="7" type="ORF">SAMN05444581_101170</name>
</gene>
<dbReference type="Pfam" id="PF06146">
    <property type="entry name" value="PsiE"/>
    <property type="match status" value="1"/>
</dbReference>
<name>A0A1I3VWQ4_9HYPH</name>
<evidence type="ECO:0000313" key="8">
    <source>
        <dbReference type="Proteomes" id="UP000198755"/>
    </source>
</evidence>
<dbReference type="EMBL" id="FOSN01000001">
    <property type="protein sequence ID" value="SFJ99665.1"/>
    <property type="molecule type" value="Genomic_DNA"/>
</dbReference>
<feature type="transmembrane region" description="Helical" evidence="6">
    <location>
        <begin position="103"/>
        <end position="122"/>
    </location>
</feature>
<keyword evidence="5 6" id="KW-0472">Membrane</keyword>
<reference evidence="7 8" key="1">
    <citation type="submission" date="2016-10" db="EMBL/GenBank/DDBJ databases">
        <authorList>
            <person name="de Groot N.N."/>
        </authorList>
    </citation>
    <scope>NUCLEOTIDE SEQUENCE [LARGE SCALE GENOMIC DNA]</scope>
    <source>
        <strain evidence="7 8">NE2</strain>
    </source>
</reference>
<evidence type="ECO:0000256" key="2">
    <source>
        <dbReference type="ARBA" id="ARBA00022475"/>
    </source>
</evidence>
<keyword evidence="4 6" id="KW-1133">Transmembrane helix</keyword>
<keyword evidence="2" id="KW-1003">Cell membrane</keyword>
<keyword evidence="8" id="KW-1185">Reference proteome</keyword>
<evidence type="ECO:0000256" key="4">
    <source>
        <dbReference type="ARBA" id="ARBA00022989"/>
    </source>
</evidence>
<evidence type="ECO:0000256" key="3">
    <source>
        <dbReference type="ARBA" id="ARBA00022692"/>
    </source>
</evidence>
<evidence type="ECO:0000256" key="5">
    <source>
        <dbReference type="ARBA" id="ARBA00023136"/>
    </source>
</evidence>
<dbReference type="GO" id="GO:0005886">
    <property type="term" value="C:plasma membrane"/>
    <property type="evidence" value="ECO:0007669"/>
    <property type="project" value="UniProtKB-SubCell"/>
</dbReference>
<keyword evidence="3 6" id="KW-0812">Transmembrane</keyword>
<protein>
    <submittedName>
        <fullName evidence="7">Uncharacterized membrane protein, DUF373 family</fullName>
    </submittedName>
</protein>
<organism evidence="7 8">
    <name type="scientific">Methylocapsa palsarum</name>
    <dbReference type="NCBI Taxonomy" id="1612308"/>
    <lineage>
        <taxon>Bacteria</taxon>
        <taxon>Pseudomonadati</taxon>
        <taxon>Pseudomonadota</taxon>
        <taxon>Alphaproteobacteria</taxon>
        <taxon>Hyphomicrobiales</taxon>
        <taxon>Beijerinckiaceae</taxon>
        <taxon>Methylocapsa</taxon>
    </lineage>
</organism>
<proteinExistence type="predicted"/>
<feature type="transmembrane region" description="Helical" evidence="6">
    <location>
        <begin position="128"/>
        <end position="148"/>
    </location>
</feature>
<dbReference type="InterPro" id="IPR020948">
    <property type="entry name" value="P_starv_induced_PsiE-like"/>
</dbReference>
<evidence type="ECO:0000256" key="6">
    <source>
        <dbReference type="SAM" id="Phobius"/>
    </source>
</evidence>
<dbReference type="Proteomes" id="UP000198755">
    <property type="component" value="Unassembled WGS sequence"/>
</dbReference>
<evidence type="ECO:0000313" key="7">
    <source>
        <dbReference type="EMBL" id="SFJ99665.1"/>
    </source>
</evidence>
<dbReference type="AlphaFoldDB" id="A0A1I3VWQ4"/>
<evidence type="ECO:0000256" key="1">
    <source>
        <dbReference type="ARBA" id="ARBA00004651"/>
    </source>
</evidence>
<feature type="transmembrane region" description="Helical" evidence="6">
    <location>
        <begin position="70"/>
        <end position="91"/>
    </location>
</feature>